<dbReference type="SMART" id="SM00356">
    <property type="entry name" value="ZnF_C3H1"/>
    <property type="match status" value="2"/>
</dbReference>
<evidence type="ECO:0000256" key="4">
    <source>
        <dbReference type="ARBA" id="ARBA00022833"/>
    </source>
</evidence>
<dbReference type="GO" id="GO:0008270">
    <property type="term" value="F:zinc ion binding"/>
    <property type="evidence" value="ECO:0007669"/>
    <property type="project" value="UniProtKB-KW"/>
</dbReference>
<dbReference type="SUPFAM" id="SSF90229">
    <property type="entry name" value="CCCH zinc finger"/>
    <property type="match status" value="2"/>
</dbReference>
<keyword evidence="2" id="KW-0677">Repeat</keyword>
<name>A0A8J1U5Q7_OWEFU</name>
<dbReference type="PANTHER" id="PTHR12547">
    <property type="entry name" value="CCCH ZINC FINGER/TIS11-RELATED"/>
    <property type="match status" value="1"/>
</dbReference>
<evidence type="ECO:0000256" key="1">
    <source>
        <dbReference type="ARBA" id="ARBA00022723"/>
    </source>
</evidence>
<dbReference type="InterPro" id="IPR000571">
    <property type="entry name" value="Znf_CCCH"/>
</dbReference>
<feature type="compositionally biased region" description="Polar residues" evidence="5">
    <location>
        <begin position="388"/>
        <end position="420"/>
    </location>
</feature>
<evidence type="ECO:0000313" key="6">
    <source>
        <dbReference type="EMBL" id="CAH1790656.1"/>
    </source>
</evidence>
<feature type="compositionally biased region" description="Low complexity" evidence="5">
    <location>
        <begin position="279"/>
        <end position="296"/>
    </location>
</feature>
<dbReference type="Proteomes" id="UP000749559">
    <property type="component" value="Unassembled WGS sequence"/>
</dbReference>
<gene>
    <name evidence="6" type="ORF">OFUS_LOCUS15833</name>
</gene>
<dbReference type="FunFam" id="4.10.1000.10:FF:000001">
    <property type="entry name" value="zinc finger CCCH domain-containing protein 15-like"/>
    <property type="match status" value="1"/>
</dbReference>
<dbReference type="AlphaFoldDB" id="A0A8J1U5Q7"/>
<keyword evidence="4" id="KW-0862">Zinc</keyword>
<evidence type="ECO:0000256" key="3">
    <source>
        <dbReference type="ARBA" id="ARBA00022771"/>
    </source>
</evidence>
<dbReference type="InterPro" id="IPR036855">
    <property type="entry name" value="Znf_CCCH_sf"/>
</dbReference>
<dbReference type="PANTHER" id="PTHR12547:SF18">
    <property type="entry name" value="PROTEIN TIS11"/>
    <property type="match status" value="1"/>
</dbReference>
<feature type="region of interest" description="Disordered" evidence="5">
    <location>
        <begin position="275"/>
        <end position="296"/>
    </location>
</feature>
<dbReference type="Pfam" id="PF00642">
    <property type="entry name" value="zf-CCCH"/>
    <property type="match status" value="2"/>
</dbReference>
<dbReference type="OrthoDB" id="410307at2759"/>
<feature type="region of interest" description="Disordered" evidence="5">
    <location>
        <begin position="82"/>
        <end position="106"/>
    </location>
</feature>
<reference evidence="6" key="1">
    <citation type="submission" date="2022-03" db="EMBL/GenBank/DDBJ databases">
        <authorList>
            <person name="Martin C."/>
        </authorList>
    </citation>
    <scope>NUCLEOTIDE SEQUENCE</scope>
</reference>
<feature type="region of interest" description="Disordered" evidence="5">
    <location>
        <begin position="382"/>
        <end position="422"/>
    </location>
</feature>
<dbReference type="PROSITE" id="PS50103">
    <property type="entry name" value="ZF_C3H1"/>
    <property type="match status" value="2"/>
</dbReference>
<dbReference type="FunFam" id="4.10.1000.10:FF:000002">
    <property type="entry name" value="Zinc finger protein 36, C3H1 type-like 1"/>
    <property type="match status" value="1"/>
</dbReference>
<accession>A0A8J1U5Q7</accession>
<evidence type="ECO:0000256" key="5">
    <source>
        <dbReference type="SAM" id="MobiDB-lite"/>
    </source>
</evidence>
<evidence type="ECO:0000313" key="7">
    <source>
        <dbReference type="Proteomes" id="UP000749559"/>
    </source>
</evidence>
<dbReference type="GO" id="GO:0003729">
    <property type="term" value="F:mRNA binding"/>
    <property type="evidence" value="ECO:0007669"/>
    <property type="project" value="InterPro"/>
</dbReference>
<comment type="caution">
    <text evidence="6">The sequence shown here is derived from an EMBL/GenBank/DDBJ whole genome shotgun (WGS) entry which is preliminary data.</text>
</comment>
<feature type="region of interest" description="Disordered" evidence="5">
    <location>
        <begin position="128"/>
        <end position="153"/>
    </location>
</feature>
<dbReference type="EMBL" id="CAIIXF020000008">
    <property type="protein sequence ID" value="CAH1790656.1"/>
    <property type="molecule type" value="Genomic_DNA"/>
</dbReference>
<dbReference type="Gene3D" id="4.10.1000.10">
    <property type="entry name" value="Zinc finger, CCCH-type"/>
    <property type="match status" value="2"/>
</dbReference>
<protein>
    <submittedName>
        <fullName evidence="6">Uncharacterized protein</fullName>
    </submittedName>
</protein>
<keyword evidence="7" id="KW-1185">Reference proteome</keyword>
<evidence type="ECO:0000256" key="2">
    <source>
        <dbReference type="ARBA" id="ARBA00022737"/>
    </source>
</evidence>
<keyword evidence="3" id="KW-0863">Zinc-finger</keyword>
<sequence>MYNFIHNSESSRQDRNEVEFKYITNKFYLAMTTALVSGVSAFYDFGDLVYQKPKNRMKMDSRVVGSPVNNNNMMTSIRNRSSQSPILGNAVMGSKPSPPPSPTEMISIDDTTAVLLNHMNQLNQLPRKLERSVSDSQSDRNANQKQQNINSSRYKTEMCRPFEENGHCKYGDKCQFAHGINELRSLNRHPKYKTELCRTFHSTGICPYGPRCHFIHSESERKLSEINHVKSEQVLHDQQQFQQQMLVQAQNQLMNRSAQQQIPPRPKQLQFSMSLPLGSTADSPSSSVTDSPTMSPTNFMWGQQNSESDVFSPAPVQSAPPAVQLPTMFTFQDVQLVLEQIKQQQQQQSPVPSQCSLNVQTSPRQLSDARVQQYLNNCNNNISRDNNASYPSSMGSSESLYSAPSPTTAASFPTNDTPSCGSPLEVSRNLRLPIFKEMC</sequence>
<proteinExistence type="predicted"/>
<keyword evidence="1" id="KW-0479">Metal-binding</keyword>
<dbReference type="InterPro" id="IPR045877">
    <property type="entry name" value="ZFP36-like"/>
</dbReference>
<feature type="compositionally biased region" description="Polar residues" evidence="5">
    <location>
        <begin position="134"/>
        <end position="153"/>
    </location>
</feature>
<organism evidence="6 7">
    <name type="scientific">Owenia fusiformis</name>
    <name type="common">Polychaete worm</name>
    <dbReference type="NCBI Taxonomy" id="6347"/>
    <lineage>
        <taxon>Eukaryota</taxon>
        <taxon>Metazoa</taxon>
        <taxon>Spiralia</taxon>
        <taxon>Lophotrochozoa</taxon>
        <taxon>Annelida</taxon>
        <taxon>Polychaeta</taxon>
        <taxon>Sedentaria</taxon>
        <taxon>Canalipalpata</taxon>
        <taxon>Sabellida</taxon>
        <taxon>Oweniida</taxon>
        <taxon>Oweniidae</taxon>
        <taxon>Owenia</taxon>
    </lineage>
</organism>